<evidence type="ECO:0000256" key="5">
    <source>
        <dbReference type="ARBA" id="ARBA00022676"/>
    </source>
</evidence>
<dbReference type="GO" id="GO:0008360">
    <property type="term" value="P:regulation of cell shape"/>
    <property type="evidence" value="ECO:0007669"/>
    <property type="project" value="UniProtKB-KW"/>
</dbReference>
<evidence type="ECO:0000259" key="15">
    <source>
        <dbReference type="Pfam" id="PF00905"/>
    </source>
</evidence>
<dbReference type="GO" id="GO:0071555">
    <property type="term" value="P:cell wall organization"/>
    <property type="evidence" value="ECO:0007669"/>
    <property type="project" value="UniProtKB-KW"/>
</dbReference>
<dbReference type="InterPro" id="IPR050396">
    <property type="entry name" value="Glycosyltr_51/Transpeptidase"/>
</dbReference>
<keyword evidence="7" id="KW-0378">Hydrolase</keyword>
<evidence type="ECO:0000313" key="18">
    <source>
        <dbReference type="Proteomes" id="UP000241639"/>
    </source>
</evidence>
<keyword evidence="3" id="KW-0121">Carboxypeptidase</keyword>
<keyword evidence="11" id="KW-0961">Cell wall biogenesis/degradation</keyword>
<dbReference type="OrthoDB" id="9766909at2"/>
<evidence type="ECO:0000313" key="17">
    <source>
        <dbReference type="EMBL" id="PTM59953.1"/>
    </source>
</evidence>
<evidence type="ECO:0000256" key="7">
    <source>
        <dbReference type="ARBA" id="ARBA00022801"/>
    </source>
</evidence>
<keyword evidence="14" id="KW-0812">Transmembrane</keyword>
<dbReference type="SUPFAM" id="SSF53955">
    <property type="entry name" value="Lysozyme-like"/>
    <property type="match status" value="1"/>
</dbReference>
<evidence type="ECO:0000256" key="11">
    <source>
        <dbReference type="ARBA" id="ARBA00023316"/>
    </source>
</evidence>
<keyword evidence="5" id="KW-0328">Glycosyltransferase</keyword>
<comment type="similarity">
    <text evidence="2">In the N-terminal section; belongs to the glycosyltransferase 51 family.</text>
</comment>
<feature type="domain" description="Penicillin-binding protein transpeptidase" evidence="15">
    <location>
        <begin position="386"/>
        <end position="627"/>
    </location>
</feature>
<gene>
    <name evidence="17" type="ORF">C8J48_2591</name>
</gene>
<dbReference type="PANTHER" id="PTHR32282">
    <property type="entry name" value="BINDING PROTEIN TRANSPEPTIDASE, PUTATIVE-RELATED"/>
    <property type="match status" value="1"/>
</dbReference>
<accession>A0A2T4ZDI0</accession>
<evidence type="ECO:0000256" key="14">
    <source>
        <dbReference type="SAM" id="Phobius"/>
    </source>
</evidence>
<evidence type="ECO:0000256" key="2">
    <source>
        <dbReference type="ARBA" id="ARBA00007739"/>
    </source>
</evidence>
<evidence type="ECO:0000259" key="16">
    <source>
        <dbReference type="Pfam" id="PF00912"/>
    </source>
</evidence>
<feature type="domain" description="Glycosyl transferase family 51" evidence="16">
    <location>
        <begin position="71"/>
        <end position="254"/>
    </location>
</feature>
<keyword evidence="6" id="KW-0808">Transferase</keyword>
<dbReference type="Pfam" id="PF00905">
    <property type="entry name" value="Transpeptidase"/>
    <property type="match status" value="1"/>
</dbReference>
<dbReference type="GO" id="GO:0008658">
    <property type="term" value="F:penicillin binding"/>
    <property type="evidence" value="ECO:0007669"/>
    <property type="project" value="InterPro"/>
</dbReference>
<dbReference type="InterPro" id="IPR023346">
    <property type="entry name" value="Lysozyme-like_dom_sf"/>
</dbReference>
<feature type="transmembrane region" description="Helical" evidence="14">
    <location>
        <begin position="12"/>
        <end position="40"/>
    </location>
</feature>
<comment type="similarity">
    <text evidence="1">In the C-terminal section; belongs to the transpeptidase family.</text>
</comment>
<dbReference type="FunFam" id="1.10.3810.10:FF:000001">
    <property type="entry name" value="Penicillin-binding protein 1A"/>
    <property type="match status" value="1"/>
</dbReference>
<keyword evidence="8" id="KW-0133">Cell shape</keyword>
<evidence type="ECO:0000256" key="1">
    <source>
        <dbReference type="ARBA" id="ARBA00007090"/>
    </source>
</evidence>
<proteinExistence type="inferred from homology"/>
<evidence type="ECO:0000256" key="10">
    <source>
        <dbReference type="ARBA" id="ARBA00023268"/>
    </source>
</evidence>
<protein>
    <submittedName>
        <fullName evidence="17">Penicillin-binding protein</fullName>
    </submittedName>
</protein>
<dbReference type="InterPro" id="IPR012338">
    <property type="entry name" value="Beta-lactam/transpept-like"/>
</dbReference>
<keyword evidence="9" id="KW-0573">Peptidoglycan synthesis</keyword>
<dbReference type="InterPro" id="IPR013783">
    <property type="entry name" value="Ig-like_fold"/>
</dbReference>
<dbReference type="GO" id="GO:0009252">
    <property type="term" value="P:peptidoglycan biosynthetic process"/>
    <property type="evidence" value="ECO:0007669"/>
    <property type="project" value="UniProtKB-KW"/>
</dbReference>
<dbReference type="GO" id="GO:0009002">
    <property type="term" value="F:serine-type D-Ala-D-Ala carboxypeptidase activity"/>
    <property type="evidence" value="ECO:0007669"/>
    <property type="project" value="UniProtKB-EC"/>
</dbReference>
<dbReference type="Gene3D" id="1.10.3810.10">
    <property type="entry name" value="Biosynthetic peptidoglycan transglycosylase-like"/>
    <property type="match status" value="1"/>
</dbReference>
<keyword evidence="4" id="KW-0645">Protease</keyword>
<keyword evidence="10" id="KW-0511">Multifunctional enzyme</keyword>
<organism evidence="17 18">
    <name type="scientific">Desmospora activa DSM 45169</name>
    <dbReference type="NCBI Taxonomy" id="1121389"/>
    <lineage>
        <taxon>Bacteria</taxon>
        <taxon>Bacillati</taxon>
        <taxon>Bacillota</taxon>
        <taxon>Bacilli</taxon>
        <taxon>Bacillales</taxon>
        <taxon>Thermoactinomycetaceae</taxon>
        <taxon>Desmospora</taxon>
    </lineage>
</organism>
<dbReference type="GO" id="GO:0006508">
    <property type="term" value="P:proteolysis"/>
    <property type="evidence" value="ECO:0007669"/>
    <property type="project" value="UniProtKB-KW"/>
</dbReference>
<dbReference type="Gene3D" id="2.60.40.10">
    <property type="entry name" value="Immunoglobulins"/>
    <property type="match status" value="1"/>
</dbReference>
<keyword evidence="18" id="KW-1185">Reference proteome</keyword>
<dbReference type="InterPro" id="IPR001264">
    <property type="entry name" value="Glyco_trans_51"/>
</dbReference>
<keyword evidence="14" id="KW-0472">Membrane</keyword>
<evidence type="ECO:0000256" key="4">
    <source>
        <dbReference type="ARBA" id="ARBA00022670"/>
    </source>
</evidence>
<evidence type="ECO:0000256" key="3">
    <source>
        <dbReference type="ARBA" id="ARBA00022645"/>
    </source>
</evidence>
<name>A0A2T4ZDI0_9BACL</name>
<dbReference type="RefSeq" id="WP_107727363.1">
    <property type="nucleotide sequence ID" value="NZ_PZZP01000001.1"/>
</dbReference>
<dbReference type="GO" id="GO:0008955">
    <property type="term" value="F:peptidoglycan glycosyltransferase activity"/>
    <property type="evidence" value="ECO:0007669"/>
    <property type="project" value="UniProtKB-EC"/>
</dbReference>
<evidence type="ECO:0000256" key="13">
    <source>
        <dbReference type="ARBA" id="ARBA00049902"/>
    </source>
</evidence>
<dbReference type="EMBL" id="PZZP01000001">
    <property type="protein sequence ID" value="PTM59953.1"/>
    <property type="molecule type" value="Genomic_DNA"/>
</dbReference>
<comment type="caution">
    <text evidence="17">The sequence shown here is derived from an EMBL/GenBank/DDBJ whole genome shotgun (WGS) entry which is preliminary data.</text>
</comment>
<comment type="catalytic activity">
    <reaction evidence="13">
        <text>[GlcNAc-(1-&gt;4)-Mur2Ac(oyl-L-Ala-gamma-D-Glu-L-Lys-D-Ala-D-Ala)](n)-di-trans,octa-cis-undecaprenyl diphosphate + beta-D-GlcNAc-(1-&gt;4)-Mur2Ac(oyl-L-Ala-gamma-D-Glu-L-Lys-D-Ala-D-Ala)-di-trans,octa-cis-undecaprenyl diphosphate = [GlcNAc-(1-&gt;4)-Mur2Ac(oyl-L-Ala-gamma-D-Glu-L-Lys-D-Ala-D-Ala)](n+1)-di-trans,octa-cis-undecaprenyl diphosphate + di-trans,octa-cis-undecaprenyl diphosphate + H(+)</text>
        <dbReference type="Rhea" id="RHEA:23708"/>
        <dbReference type="Rhea" id="RHEA-COMP:9602"/>
        <dbReference type="Rhea" id="RHEA-COMP:9603"/>
        <dbReference type="ChEBI" id="CHEBI:15378"/>
        <dbReference type="ChEBI" id="CHEBI:58405"/>
        <dbReference type="ChEBI" id="CHEBI:60033"/>
        <dbReference type="ChEBI" id="CHEBI:78435"/>
        <dbReference type="EC" id="2.4.99.28"/>
    </reaction>
</comment>
<evidence type="ECO:0000256" key="6">
    <source>
        <dbReference type="ARBA" id="ARBA00022679"/>
    </source>
</evidence>
<dbReference type="AlphaFoldDB" id="A0A2T4ZDI0"/>
<reference evidence="17 18" key="1">
    <citation type="submission" date="2018-04" db="EMBL/GenBank/DDBJ databases">
        <title>Genomic Encyclopedia of Archaeal and Bacterial Type Strains, Phase II (KMG-II): from individual species to whole genera.</title>
        <authorList>
            <person name="Goeker M."/>
        </authorList>
    </citation>
    <scope>NUCLEOTIDE SEQUENCE [LARGE SCALE GENOMIC DNA]</scope>
    <source>
        <strain evidence="17 18">DSM 45169</strain>
    </source>
</reference>
<evidence type="ECO:0000256" key="9">
    <source>
        <dbReference type="ARBA" id="ARBA00022984"/>
    </source>
</evidence>
<dbReference type="Pfam" id="PF00912">
    <property type="entry name" value="Transgly"/>
    <property type="match status" value="1"/>
</dbReference>
<evidence type="ECO:0000256" key="8">
    <source>
        <dbReference type="ARBA" id="ARBA00022960"/>
    </source>
</evidence>
<keyword evidence="14" id="KW-1133">Transmembrane helix</keyword>
<dbReference type="SUPFAM" id="SSF56601">
    <property type="entry name" value="beta-lactamase/transpeptidase-like"/>
    <property type="match status" value="1"/>
</dbReference>
<comment type="catalytic activity">
    <reaction evidence="12">
        <text>Preferential cleavage: (Ac)2-L-Lys-D-Ala-|-D-Ala. Also transpeptidation of peptidyl-alanyl moieties that are N-acyl substituents of D-alanine.</text>
        <dbReference type="EC" id="3.4.16.4"/>
    </reaction>
</comment>
<evidence type="ECO:0000256" key="12">
    <source>
        <dbReference type="ARBA" id="ARBA00034000"/>
    </source>
</evidence>
<dbReference type="PANTHER" id="PTHR32282:SF33">
    <property type="entry name" value="PEPTIDOGLYCAN GLYCOSYLTRANSFERASE"/>
    <property type="match status" value="1"/>
</dbReference>
<dbReference type="Gene3D" id="3.40.710.10">
    <property type="entry name" value="DD-peptidase/beta-lactamase superfamily"/>
    <property type="match status" value="1"/>
</dbReference>
<dbReference type="InterPro" id="IPR036950">
    <property type="entry name" value="PBP_transglycosylase"/>
</dbReference>
<dbReference type="InterPro" id="IPR001460">
    <property type="entry name" value="PCN-bd_Tpept"/>
</dbReference>
<sequence length="879" mass="98730">MKRKKRNLTRYPWLRWITVLSLFVIVFLLAGTGTVVGYLFSTVERSGLDRAELQHRLDSWNQTSFAHFRDGTSIGAMRSEADRKWVHMHEVSPYLIQALVATEDKDFYRHPGLSPRGLARAAWDNIKNHSFASGGSTITQQLVKNAILKNREKALERKLKEMWLALKLERMLSKDQILAYYLNSLFFGKGANHHNLLGVQAAARGIFGVDASKLNLAQSAYLAGMIQRPNAFNPFEPASLAAGQKRMRTVIRRMVQNGMIDQAAAEEALSYDLSTSLAKPKNSSAYRRHPFVMAAIEERAAQALMKAEGLDAQELSRQGMYRSTLEQYRKRILTGGYHIVTTLDPNLHEAINRAALNPHLYAKPVSYTVRTDRGPKRIKHAQEEVGATLINPQNGAVLAFVGGRDFKREQTNHALHSRRQPGSTIKPLLDYGTALEKGIADPATVLIDEPLESQGQDKNKIYKNQTEQYRGPVTLREALRQSLNIPAIKTLRKVGIQEGFNTLRKMDFPIHRFDGEASAIGGFTRGFTVEEMTAGYATLATDGIYHPPHLIELIEDAEGRTVYQQKPEERRIFSPQTARWMTDLLQDVMNRGTGRLVGSHFPHLDIAGKTGTTQENHDVWFIGYTPRLSLGVWVGYDWNHPLPDDKRAKRVWREVFQAAQTARPELFSAEVHFVGLPDSWEQVKLCKVSGQLASPACEQAGETVEERLPVERIPEHTCPLHQTATTVTVQGKRYLAHPTTPDDFTEEITGIQIPPDEEQTYQYYNGEVLPQETDPRLSTGTPLPPVVSAYPDHNGITLTWSPSPSSGVAGYRIYRDGIRIASIPVDQSNRYTDSPGFYSITSVAVDGLESEAVTASIGAAPTHPRTEKMKRPQKKWQWW</sequence>
<dbReference type="Proteomes" id="UP000241639">
    <property type="component" value="Unassembled WGS sequence"/>
</dbReference>